<evidence type="ECO:0000259" key="6">
    <source>
        <dbReference type="PROSITE" id="PS50048"/>
    </source>
</evidence>
<evidence type="ECO:0000256" key="5">
    <source>
        <dbReference type="ARBA" id="ARBA00023242"/>
    </source>
</evidence>
<evidence type="ECO:0000256" key="4">
    <source>
        <dbReference type="ARBA" id="ARBA00023163"/>
    </source>
</evidence>
<keyword evidence="5" id="KW-0539">Nucleus</keyword>
<reference evidence="7" key="2">
    <citation type="journal article" date="2023" name="IMA Fungus">
        <title>Comparative genomic study of the Penicillium genus elucidates a diverse pangenome and 15 lateral gene transfer events.</title>
        <authorList>
            <person name="Petersen C."/>
            <person name="Sorensen T."/>
            <person name="Nielsen M.R."/>
            <person name="Sondergaard T.E."/>
            <person name="Sorensen J.L."/>
            <person name="Fitzpatrick D.A."/>
            <person name="Frisvad J.C."/>
            <person name="Nielsen K.L."/>
        </authorList>
    </citation>
    <scope>NUCLEOTIDE SEQUENCE</scope>
    <source>
        <strain evidence="7">IBT 35673</strain>
    </source>
</reference>
<dbReference type="GO" id="GO:0008270">
    <property type="term" value="F:zinc ion binding"/>
    <property type="evidence" value="ECO:0007669"/>
    <property type="project" value="InterPro"/>
</dbReference>
<keyword evidence="2" id="KW-0805">Transcription regulation</keyword>
<dbReference type="GO" id="GO:0005634">
    <property type="term" value="C:nucleus"/>
    <property type="evidence" value="ECO:0007669"/>
    <property type="project" value="UniProtKB-SubCell"/>
</dbReference>
<evidence type="ECO:0000256" key="2">
    <source>
        <dbReference type="ARBA" id="ARBA00023015"/>
    </source>
</evidence>
<proteinExistence type="predicted"/>
<dbReference type="GO" id="GO:0003677">
    <property type="term" value="F:DNA binding"/>
    <property type="evidence" value="ECO:0007669"/>
    <property type="project" value="UniProtKB-KW"/>
</dbReference>
<dbReference type="SUPFAM" id="SSF57701">
    <property type="entry name" value="Zn2/Cys6 DNA-binding domain"/>
    <property type="match status" value="1"/>
</dbReference>
<organism evidence="7 8">
    <name type="scientific">Penicillium brevicompactum</name>
    <dbReference type="NCBI Taxonomy" id="5074"/>
    <lineage>
        <taxon>Eukaryota</taxon>
        <taxon>Fungi</taxon>
        <taxon>Dikarya</taxon>
        <taxon>Ascomycota</taxon>
        <taxon>Pezizomycotina</taxon>
        <taxon>Eurotiomycetes</taxon>
        <taxon>Eurotiomycetidae</taxon>
        <taxon>Eurotiales</taxon>
        <taxon>Aspergillaceae</taxon>
        <taxon>Penicillium</taxon>
    </lineage>
</organism>
<evidence type="ECO:0000256" key="1">
    <source>
        <dbReference type="ARBA" id="ARBA00004123"/>
    </source>
</evidence>
<comment type="subcellular location">
    <subcellularLocation>
        <location evidence="1">Nucleus</location>
    </subcellularLocation>
</comment>
<dbReference type="SMART" id="SM00066">
    <property type="entry name" value="GAL4"/>
    <property type="match status" value="1"/>
</dbReference>
<gene>
    <name evidence="7" type="ORF">N7452_006269</name>
</gene>
<dbReference type="InterPro" id="IPR036864">
    <property type="entry name" value="Zn2-C6_fun-type_DNA-bd_sf"/>
</dbReference>
<keyword evidence="3" id="KW-0238">DNA-binding</keyword>
<dbReference type="PROSITE" id="PS50048">
    <property type="entry name" value="ZN2_CY6_FUNGAL_2"/>
    <property type="match status" value="1"/>
</dbReference>
<reference evidence="7" key="1">
    <citation type="submission" date="2022-12" db="EMBL/GenBank/DDBJ databases">
        <authorList>
            <person name="Petersen C."/>
        </authorList>
    </citation>
    <scope>NUCLEOTIDE SEQUENCE</scope>
    <source>
        <strain evidence="7">IBT 35673</strain>
    </source>
</reference>
<dbReference type="Pfam" id="PF00172">
    <property type="entry name" value="Zn_clus"/>
    <property type="match status" value="1"/>
</dbReference>
<dbReference type="InterPro" id="IPR021858">
    <property type="entry name" value="Fun_TF"/>
</dbReference>
<comment type="caution">
    <text evidence="7">The sequence shown here is derived from an EMBL/GenBank/DDBJ whole genome shotgun (WGS) entry which is preliminary data.</text>
</comment>
<evidence type="ECO:0000313" key="8">
    <source>
        <dbReference type="Proteomes" id="UP001147695"/>
    </source>
</evidence>
<dbReference type="InterPro" id="IPR001138">
    <property type="entry name" value="Zn2Cys6_DnaBD"/>
</dbReference>
<accession>A0A9W9QKA2</accession>
<dbReference type="Proteomes" id="UP001147695">
    <property type="component" value="Unassembled WGS sequence"/>
</dbReference>
<protein>
    <submittedName>
        <fullName evidence="7">Fungal-specific transcription factor domain-containing protein</fullName>
    </submittedName>
</protein>
<dbReference type="PANTHER" id="PTHR37534">
    <property type="entry name" value="TRANSCRIPTIONAL ACTIVATOR PROTEIN UGA3"/>
    <property type="match status" value="1"/>
</dbReference>
<keyword evidence="4" id="KW-0804">Transcription</keyword>
<dbReference type="PANTHER" id="PTHR37534:SF46">
    <property type="entry name" value="ZN(II)2CYS6 TRANSCRIPTION FACTOR (EUROFUNG)"/>
    <property type="match status" value="1"/>
</dbReference>
<dbReference type="Pfam" id="PF11951">
    <property type="entry name" value="Fungal_trans_2"/>
    <property type="match status" value="1"/>
</dbReference>
<dbReference type="AlphaFoldDB" id="A0A9W9QKA2"/>
<dbReference type="EMBL" id="JAPZBQ010000003">
    <property type="protein sequence ID" value="KAJ5339541.1"/>
    <property type="molecule type" value="Genomic_DNA"/>
</dbReference>
<sequence length="736" mass="83374">MVTIKSRKKKPQNRRSHALGGCRTCRQRHVKCDQTRPICNVCKDADIICYGLSSEIQWVGSSQNHDVEGKSGPNVRRHLYTEKEREVMSSALVDDLASSSLDQYLTEIDTKSKDLEEQQGDLSFGPFGVFNLTENPTQSTGLEIGDSDLVVTSSLDGRDGQPLVLNAPVVDFSTAEEILGSLDSSLQWTDMFNLDPAPIGMSLTPPIWGYETLPTAWSSPIEAEVSSNKSQHGSSIKDLATMQCVTDESLILSDANFLLSHFQEHVMTRIVWVPMTRKSPWNILNIPFAMITLDQLTYMNRPKRQIPNHASLANLYAISACASYHLTMNPGFASERPSQHWDQLTTIAYAEAKHHMKMSLEHEFQGPNKAKYKEQLMANLSLVTFAIISENQRDTRCHLINMEYLIRLRGLIKPQVSRRARLLHYMYTWIRILTESTLVIHKEIHHTAPCKVLWSRRLDMAEMSRLAQRKAAIPPFDESRRLDDFLRVTPAESDRNINAHSPKDLNTKIGDIHLTDPRIDPEELHSVVNGISETWLSLLSQTTRLANVMDQLNNGSNVMTAERQLALHRRSLHLENLICALTSGSPLASDGDEPKTHMLRALNSALVIYFYRRVRRVSPCILQGHVTQVIDDLHKWDEALAKNDIIGPGTAWPAFMAGCEAMKTEDRQSLIQWLDHASFESGFLYYSTARSIMEEVWEKRDSFAESINLSQNDVIGQMSFGWAELSRQNLHWLVLC</sequence>
<dbReference type="CDD" id="cd00067">
    <property type="entry name" value="GAL4"/>
    <property type="match status" value="1"/>
</dbReference>
<dbReference type="GO" id="GO:0000981">
    <property type="term" value="F:DNA-binding transcription factor activity, RNA polymerase II-specific"/>
    <property type="evidence" value="ECO:0007669"/>
    <property type="project" value="InterPro"/>
</dbReference>
<evidence type="ECO:0000313" key="7">
    <source>
        <dbReference type="EMBL" id="KAJ5339541.1"/>
    </source>
</evidence>
<dbReference type="Gene3D" id="4.10.240.10">
    <property type="entry name" value="Zn(2)-C6 fungal-type DNA-binding domain"/>
    <property type="match status" value="1"/>
</dbReference>
<dbReference type="PROSITE" id="PS00463">
    <property type="entry name" value="ZN2_CY6_FUNGAL_1"/>
    <property type="match status" value="1"/>
</dbReference>
<feature type="domain" description="Zn(2)-C6 fungal-type" evidence="6">
    <location>
        <begin position="21"/>
        <end position="49"/>
    </location>
</feature>
<evidence type="ECO:0000256" key="3">
    <source>
        <dbReference type="ARBA" id="ARBA00023125"/>
    </source>
</evidence>
<name>A0A9W9QKA2_PENBR</name>